<dbReference type="OrthoDB" id="5422795at2759"/>
<dbReference type="InterPro" id="IPR043129">
    <property type="entry name" value="ATPase_NBD"/>
</dbReference>
<dbReference type="Pfam" id="PF02782">
    <property type="entry name" value="FGGY_C"/>
    <property type="match status" value="1"/>
</dbReference>
<accession>A0A9P6N9V7</accession>
<keyword evidence="7" id="KW-0319">Glycerol metabolism</keyword>
<reference evidence="14" key="1">
    <citation type="submission" date="2013-11" db="EMBL/GenBank/DDBJ databases">
        <title>Genome sequence of the fusiform rust pathogen reveals effectors for host alternation and coevolution with pine.</title>
        <authorList>
            <consortium name="DOE Joint Genome Institute"/>
            <person name="Smith K."/>
            <person name="Pendleton A."/>
            <person name="Kubisiak T."/>
            <person name="Anderson C."/>
            <person name="Salamov A."/>
            <person name="Aerts A."/>
            <person name="Riley R."/>
            <person name="Clum A."/>
            <person name="Lindquist E."/>
            <person name="Ence D."/>
            <person name="Campbell M."/>
            <person name="Kronenberg Z."/>
            <person name="Feau N."/>
            <person name="Dhillon B."/>
            <person name="Hamelin R."/>
            <person name="Burleigh J."/>
            <person name="Smith J."/>
            <person name="Yandell M."/>
            <person name="Nelson C."/>
            <person name="Grigoriev I."/>
            <person name="Davis J."/>
        </authorList>
    </citation>
    <scope>NUCLEOTIDE SEQUENCE</scope>
    <source>
        <strain evidence="14">G11</strain>
    </source>
</reference>
<dbReference type="CDD" id="cd07792">
    <property type="entry name" value="ASKHA_NBD_FGGY_GK1-3-like"/>
    <property type="match status" value="1"/>
</dbReference>
<sequence length="624" mass="68277">MPQFVGAVDCGTTSCRFFVFDQYANVIAHYQHEYTQHYPQPGWHEQDPEDWISSIDLCIDQTVVQLKALGYEPSDIHTVGFTNQRETTVVWDKTSGRILHRAIAWPDVRTTSLVHNLSAKASIFGTGVDQLRAKTGLPISNYFAALKLRWLTDHSEAVRVALEAETLMVGTVDTYLLWHYTGGVESGMYVTDVTNASRTMLMDVKTLEWCPDLLNFFGFPSPQKLLNRLPQIVSNAERFGTFAHSHPALEGIPISGLVGDQQGSLVGNLCLSLGESKNTYGTGCFMLYNTGKEPVWSHRGLITTPGYQLGQNARPMYALEGSVAVGGSSVQWVKNNLGLIQTAAEIGELAGQVEDTGGVYFVTAFSGLFAPYWDDSATGLIVGLTHYTTKQHLARATLEATCFQTKAILDAMDSDQQATAMGISPQHSPTSSTVSLSSSTSSQESRILGTPTASIVCLPTTRPSRPTSPLKILKVDGGMTACDVMMQLQADLLGVSVERPEMRETTALGAALLAGHALGLFGWDLSRPETVREVNKSGRKIFLPRTNKAERERRYRGWNRAVTKSKGWFEDNDEEEEEEEAEATAASGPGMTLKAGLNSNKQTESLLQHLVPETLSNQLQTVTL</sequence>
<feature type="compositionally biased region" description="Acidic residues" evidence="11">
    <location>
        <begin position="570"/>
        <end position="582"/>
    </location>
</feature>
<dbReference type="SUPFAM" id="SSF53067">
    <property type="entry name" value="Actin-like ATPase domain"/>
    <property type="match status" value="3"/>
</dbReference>
<dbReference type="PANTHER" id="PTHR10196:SF69">
    <property type="entry name" value="GLYCEROL KINASE"/>
    <property type="match status" value="1"/>
</dbReference>
<dbReference type="Gene3D" id="3.30.420.40">
    <property type="match status" value="2"/>
</dbReference>
<dbReference type="AlphaFoldDB" id="A0A9P6N9V7"/>
<dbReference type="InterPro" id="IPR018484">
    <property type="entry name" value="FGGY_N"/>
</dbReference>
<comment type="pathway">
    <text evidence="1">Polyol metabolism; glycerol degradation via glycerol kinase pathway; sn-glycerol 3-phosphate from glycerol: step 1/1.</text>
</comment>
<evidence type="ECO:0000256" key="4">
    <source>
        <dbReference type="ARBA" id="ARBA00022679"/>
    </source>
</evidence>
<feature type="domain" description="Carbohydrate kinase FGGY C-terminal" evidence="13">
    <location>
        <begin position="278"/>
        <end position="517"/>
    </location>
</feature>
<keyword evidence="8" id="KW-0067">ATP-binding</keyword>
<dbReference type="EC" id="2.7.1.30" evidence="3"/>
<dbReference type="Pfam" id="PF00370">
    <property type="entry name" value="FGGY_N"/>
    <property type="match status" value="1"/>
</dbReference>
<dbReference type="GO" id="GO:0006641">
    <property type="term" value="P:triglyceride metabolic process"/>
    <property type="evidence" value="ECO:0007669"/>
    <property type="project" value="TreeGrafter"/>
</dbReference>
<evidence type="ECO:0000256" key="3">
    <source>
        <dbReference type="ARBA" id="ARBA00012099"/>
    </source>
</evidence>
<evidence type="ECO:0000259" key="12">
    <source>
        <dbReference type="Pfam" id="PF00370"/>
    </source>
</evidence>
<proteinExistence type="inferred from homology"/>
<feature type="domain" description="Carbohydrate kinase FGGY N-terminal" evidence="12">
    <location>
        <begin position="6"/>
        <end position="267"/>
    </location>
</feature>
<dbReference type="PANTHER" id="PTHR10196">
    <property type="entry name" value="SUGAR KINASE"/>
    <property type="match status" value="1"/>
</dbReference>
<dbReference type="FunFam" id="3.30.420.40:FF:000086">
    <property type="entry name" value="Glycerol kinase"/>
    <property type="match status" value="1"/>
</dbReference>
<evidence type="ECO:0000256" key="10">
    <source>
        <dbReference type="RuleBase" id="RU003733"/>
    </source>
</evidence>
<feature type="region of interest" description="Disordered" evidence="11">
    <location>
        <begin position="421"/>
        <end position="448"/>
    </location>
</feature>
<protein>
    <recommendedName>
        <fullName evidence="3">glycerol kinase</fullName>
        <ecNumber evidence="3">2.7.1.30</ecNumber>
    </recommendedName>
    <alternativeName>
        <fullName evidence="9">ATP:glycerol 3-phosphotransferase</fullName>
    </alternativeName>
</protein>
<dbReference type="GO" id="GO:0005524">
    <property type="term" value="F:ATP binding"/>
    <property type="evidence" value="ECO:0007669"/>
    <property type="project" value="UniProtKB-KW"/>
</dbReference>
<dbReference type="EMBL" id="MU167475">
    <property type="protein sequence ID" value="KAG0140103.1"/>
    <property type="molecule type" value="Genomic_DNA"/>
</dbReference>
<evidence type="ECO:0000256" key="9">
    <source>
        <dbReference type="ARBA" id="ARBA00043149"/>
    </source>
</evidence>
<dbReference type="GO" id="GO:0004370">
    <property type="term" value="F:glycerol kinase activity"/>
    <property type="evidence" value="ECO:0007669"/>
    <property type="project" value="UniProtKB-EC"/>
</dbReference>
<evidence type="ECO:0000256" key="1">
    <source>
        <dbReference type="ARBA" id="ARBA00005190"/>
    </source>
</evidence>
<evidence type="ECO:0000256" key="8">
    <source>
        <dbReference type="ARBA" id="ARBA00022840"/>
    </source>
</evidence>
<dbReference type="GO" id="GO:0046167">
    <property type="term" value="P:glycerol-3-phosphate biosynthetic process"/>
    <property type="evidence" value="ECO:0007669"/>
    <property type="project" value="TreeGrafter"/>
</dbReference>
<dbReference type="PROSITE" id="PS00445">
    <property type="entry name" value="FGGY_KINASES_2"/>
    <property type="match status" value="1"/>
</dbReference>
<gene>
    <name evidence="14" type="ORF">CROQUDRAFT_136866</name>
</gene>
<evidence type="ECO:0000256" key="7">
    <source>
        <dbReference type="ARBA" id="ARBA00022798"/>
    </source>
</evidence>
<dbReference type="InterPro" id="IPR018485">
    <property type="entry name" value="FGGY_C"/>
</dbReference>
<evidence type="ECO:0000256" key="5">
    <source>
        <dbReference type="ARBA" id="ARBA00022741"/>
    </source>
</evidence>
<keyword evidence="15" id="KW-1185">Reference proteome</keyword>
<dbReference type="NCBIfam" id="TIGR01311">
    <property type="entry name" value="glycerol_kin"/>
    <property type="match status" value="1"/>
</dbReference>
<comment type="similarity">
    <text evidence="2 10">Belongs to the FGGY kinase family.</text>
</comment>
<keyword evidence="4 10" id="KW-0808">Transferase</keyword>
<keyword evidence="5" id="KW-0547">Nucleotide-binding</keyword>
<feature type="compositionally biased region" description="Low complexity" evidence="11">
    <location>
        <begin position="428"/>
        <end position="445"/>
    </location>
</feature>
<dbReference type="InterPro" id="IPR005999">
    <property type="entry name" value="Glycerol_kin"/>
</dbReference>
<evidence type="ECO:0000256" key="2">
    <source>
        <dbReference type="ARBA" id="ARBA00009156"/>
    </source>
</evidence>
<name>A0A9P6N9V7_9BASI</name>
<dbReference type="InterPro" id="IPR018483">
    <property type="entry name" value="Carb_kinase_FGGY_CS"/>
</dbReference>
<dbReference type="Proteomes" id="UP000886653">
    <property type="component" value="Unassembled WGS sequence"/>
</dbReference>
<keyword evidence="6 10" id="KW-0418">Kinase</keyword>
<evidence type="ECO:0000256" key="6">
    <source>
        <dbReference type="ARBA" id="ARBA00022777"/>
    </source>
</evidence>
<dbReference type="GO" id="GO:0005739">
    <property type="term" value="C:mitochondrion"/>
    <property type="evidence" value="ECO:0007669"/>
    <property type="project" value="TreeGrafter"/>
</dbReference>
<organism evidence="14 15">
    <name type="scientific">Cronartium quercuum f. sp. fusiforme G11</name>
    <dbReference type="NCBI Taxonomy" id="708437"/>
    <lineage>
        <taxon>Eukaryota</taxon>
        <taxon>Fungi</taxon>
        <taxon>Dikarya</taxon>
        <taxon>Basidiomycota</taxon>
        <taxon>Pucciniomycotina</taxon>
        <taxon>Pucciniomycetes</taxon>
        <taxon>Pucciniales</taxon>
        <taxon>Coleosporiaceae</taxon>
        <taxon>Cronartium</taxon>
    </lineage>
</organism>
<dbReference type="GO" id="GO:0006071">
    <property type="term" value="P:glycerol metabolic process"/>
    <property type="evidence" value="ECO:0007669"/>
    <property type="project" value="UniProtKB-KW"/>
</dbReference>
<evidence type="ECO:0000256" key="11">
    <source>
        <dbReference type="SAM" id="MobiDB-lite"/>
    </source>
</evidence>
<evidence type="ECO:0000313" key="15">
    <source>
        <dbReference type="Proteomes" id="UP000886653"/>
    </source>
</evidence>
<evidence type="ECO:0000259" key="13">
    <source>
        <dbReference type="Pfam" id="PF02782"/>
    </source>
</evidence>
<comment type="caution">
    <text evidence="14">The sequence shown here is derived from an EMBL/GenBank/DDBJ whole genome shotgun (WGS) entry which is preliminary data.</text>
</comment>
<evidence type="ECO:0000313" key="14">
    <source>
        <dbReference type="EMBL" id="KAG0140103.1"/>
    </source>
</evidence>
<dbReference type="InterPro" id="IPR042018">
    <property type="entry name" value="GK1-3_metazoan-type"/>
</dbReference>
<feature type="region of interest" description="Disordered" evidence="11">
    <location>
        <begin position="569"/>
        <end position="599"/>
    </location>
</feature>